<gene>
    <name evidence="1" type="ORF">CIB95_12700</name>
</gene>
<evidence type="ECO:0000313" key="1">
    <source>
        <dbReference type="EMBL" id="OZM56276.1"/>
    </source>
</evidence>
<dbReference type="AlphaFoldDB" id="A0A263BSX1"/>
<sequence length="108" mass="12523">MDNIIDFNRYKDKKLEAHKIPFFTKNAIITLKTEEGKMKYIVIANIVMRGKQIIAMNRLDKDEENIGIAEAVIENNKVKNIQKITEEEFAEASKHFKQIIKNIGESNN</sequence>
<reference evidence="2" key="1">
    <citation type="submission" date="2017-08" db="EMBL/GenBank/DDBJ databases">
        <authorList>
            <person name="Huang Z."/>
        </authorList>
    </citation>
    <scope>NUCLEOTIDE SEQUENCE [LARGE SCALE GENOMIC DNA]</scope>
    <source>
        <strain evidence="2">SA5d-4</strain>
    </source>
</reference>
<protein>
    <submittedName>
        <fullName evidence="1">Uncharacterized protein</fullName>
    </submittedName>
</protein>
<reference evidence="1 2" key="2">
    <citation type="submission" date="2017-09" db="EMBL/GenBank/DDBJ databases">
        <title>Bacillus patelloidae sp. nov., isolated from the intestinal tract of a marine limpet.</title>
        <authorList>
            <person name="Liu R."/>
            <person name="Dong C."/>
            <person name="Shao Z."/>
        </authorList>
    </citation>
    <scope>NUCLEOTIDE SEQUENCE [LARGE SCALE GENOMIC DNA]</scope>
    <source>
        <strain evidence="1 2">SA5d-4</strain>
    </source>
</reference>
<accession>A0A263BSX1</accession>
<comment type="caution">
    <text evidence="1">The sequence shown here is derived from an EMBL/GenBank/DDBJ whole genome shotgun (WGS) entry which is preliminary data.</text>
</comment>
<dbReference type="EMBL" id="NPIA01000007">
    <property type="protein sequence ID" value="OZM56276.1"/>
    <property type="molecule type" value="Genomic_DNA"/>
</dbReference>
<evidence type="ECO:0000313" key="2">
    <source>
        <dbReference type="Proteomes" id="UP000217083"/>
    </source>
</evidence>
<keyword evidence="2" id="KW-1185">Reference proteome</keyword>
<organism evidence="1 2">
    <name type="scientific">Lottiidibacillus patelloidae</name>
    <dbReference type="NCBI Taxonomy" id="2670334"/>
    <lineage>
        <taxon>Bacteria</taxon>
        <taxon>Bacillati</taxon>
        <taxon>Bacillota</taxon>
        <taxon>Bacilli</taxon>
        <taxon>Bacillales</taxon>
        <taxon>Bacillaceae</taxon>
        <taxon>Lottiidibacillus</taxon>
    </lineage>
</organism>
<dbReference type="Proteomes" id="UP000217083">
    <property type="component" value="Unassembled WGS sequence"/>
</dbReference>
<name>A0A263BSX1_9BACI</name>
<dbReference type="RefSeq" id="WP_094925734.1">
    <property type="nucleotide sequence ID" value="NZ_NPIA01000007.1"/>
</dbReference>
<proteinExistence type="predicted"/>